<dbReference type="Proteomes" id="UP000230407">
    <property type="component" value="Unassembled WGS sequence"/>
</dbReference>
<evidence type="ECO:0000313" key="2">
    <source>
        <dbReference type="Proteomes" id="UP000230407"/>
    </source>
</evidence>
<reference evidence="1 2" key="1">
    <citation type="submission" date="2017-11" db="EMBL/GenBank/DDBJ databases">
        <title>Streptomyces carmine sp. nov., a novel actinomycete isolated from Sophora alopecuroides in Xinjiang, China.</title>
        <authorList>
            <person name="Wang Y."/>
            <person name="Luo X."/>
            <person name="Wan C."/>
            <person name="Zhang L."/>
        </authorList>
    </citation>
    <scope>NUCLEOTIDE SEQUENCE [LARGE SCALE GENOMIC DNA]</scope>
    <source>
        <strain evidence="1 2">TRM SA0054</strain>
    </source>
</reference>
<proteinExistence type="predicted"/>
<protein>
    <submittedName>
        <fullName evidence="1">Uncharacterized protein</fullName>
    </submittedName>
</protein>
<accession>A0A2M8LVB5</accession>
<gene>
    <name evidence="1" type="ORF">CUT44_21685</name>
</gene>
<comment type="caution">
    <text evidence="1">The sequence shown here is derived from an EMBL/GenBank/DDBJ whole genome shotgun (WGS) entry which is preliminary data.</text>
</comment>
<name>A0A2M8LVB5_9ACTN</name>
<dbReference type="EMBL" id="PGGW01000061">
    <property type="protein sequence ID" value="PJE95859.1"/>
    <property type="molecule type" value="Genomic_DNA"/>
</dbReference>
<evidence type="ECO:0000313" key="1">
    <source>
        <dbReference type="EMBL" id="PJE95859.1"/>
    </source>
</evidence>
<dbReference type="AlphaFoldDB" id="A0A2M8LVB5"/>
<keyword evidence="2" id="KW-1185">Reference proteome</keyword>
<dbReference type="RefSeq" id="WP_100203584.1">
    <property type="nucleotide sequence ID" value="NZ_PGGW01000061.1"/>
</dbReference>
<sequence>MCEISFDALPVIRAEGESDVGVDGGGGAASGAVEAMADSGGSCVETEVPPAGYAEWRLFVGASDERAVQKVLERVRRKSGLEFGRTSVGRYWKDGHLFEVVASPSVDPHLEEDMRLLVCRVLGSAWALGGPWSVSSAGSPFSAVWSFEAVAEKDGSWLVVPGVEWTGFHVYA</sequence>
<organism evidence="1 2">
    <name type="scientific">Streptomyces carminius</name>
    <dbReference type="NCBI Taxonomy" id="2665496"/>
    <lineage>
        <taxon>Bacteria</taxon>
        <taxon>Bacillati</taxon>
        <taxon>Actinomycetota</taxon>
        <taxon>Actinomycetes</taxon>
        <taxon>Kitasatosporales</taxon>
        <taxon>Streptomycetaceae</taxon>
        <taxon>Streptomyces</taxon>
    </lineage>
</organism>